<dbReference type="AlphaFoldDB" id="A0A844TE92"/>
<dbReference type="EMBL" id="WQNE01000020">
    <property type="protein sequence ID" value="MVT75885.1"/>
    <property type="molecule type" value="Genomic_DNA"/>
</dbReference>
<evidence type="ECO:0000256" key="1">
    <source>
        <dbReference type="SAM" id="MobiDB-lite"/>
    </source>
</evidence>
<sequence length="142" mass="15060">MSNTPATTADKPAKPKPISKKIRTAIDAMVRGDAKTITAAAEQAGLSREHLSRELSKPHIANLLQEKVARNLAVSSARAGATKVDLLDSANDMVRDRASSFILGLAGHSPAREPSVSFNIEVRAGYVIDLGSDDEPMKTVSP</sequence>
<protein>
    <submittedName>
        <fullName evidence="2">Uncharacterized protein</fullName>
    </submittedName>
</protein>
<reference evidence="2 3" key="1">
    <citation type="submission" date="2019-12" db="EMBL/GenBank/DDBJ databases">
        <title>Draft genome sequences Bradyrhizobium cajani AMBPC1010, Bradyrhizobium pachyrhizi AMBPC1040 and Bradyrhizobium yuanmingense ALSPC3051, three plant growth promoting strains isolated from nodules of Cajanus cajan L. in Dominican Republic.</title>
        <authorList>
            <person name="Flores-Felix J.D."/>
            <person name="Araujo J."/>
            <person name="Diaz-Alcantara C."/>
            <person name="Gonzalez-Andres F."/>
            <person name="Velazquez E."/>
        </authorList>
    </citation>
    <scope>NUCLEOTIDE SEQUENCE [LARGE SCALE GENOMIC DNA]</scope>
    <source>
        <strain evidence="2 3">1010</strain>
    </source>
</reference>
<name>A0A844TE92_9BRAD</name>
<keyword evidence="3" id="KW-1185">Reference proteome</keyword>
<proteinExistence type="predicted"/>
<evidence type="ECO:0000313" key="2">
    <source>
        <dbReference type="EMBL" id="MVT75885.1"/>
    </source>
</evidence>
<feature type="region of interest" description="Disordered" evidence="1">
    <location>
        <begin position="1"/>
        <end position="20"/>
    </location>
</feature>
<gene>
    <name evidence="2" type="ORF">GPL20_23040</name>
</gene>
<dbReference type="RefSeq" id="WP_157331876.1">
    <property type="nucleotide sequence ID" value="NZ_JANADL010000018.1"/>
</dbReference>
<dbReference type="OrthoDB" id="8244951at2"/>
<comment type="caution">
    <text evidence="2">The sequence shown here is derived from an EMBL/GenBank/DDBJ whole genome shotgun (WGS) entry which is preliminary data.</text>
</comment>
<organism evidence="2 3">
    <name type="scientific">Bradyrhizobium cajani</name>
    <dbReference type="NCBI Taxonomy" id="1928661"/>
    <lineage>
        <taxon>Bacteria</taxon>
        <taxon>Pseudomonadati</taxon>
        <taxon>Pseudomonadota</taxon>
        <taxon>Alphaproteobacteria</taxon>
        <taxon>Hyphomicrobiales</taxon>
        <taxon>Nitrobacteraceae</taxon>
        <taxon>Bradyrhizobium</taxon>
    </lineage>
</organism>
<accession>A0A844TE92</accession>
<dbReference type="Proteomes" id="UP000449969">
    <property type="component" value="Unassembled WGS sequence"/>
</dbReference>
<evidence type="ECO:0000313" key="3">
    <source>
        <dbReference type="Proteomes" id="UP000449969"/>
    </source>
</evidence>